<sequence>MGKAGSMGKNMFCLSILNRKALCVKESRSSATSPTRAILQCLRASSPLIPVPGLGPALGIVISILEIVESVKMMKKDCQLLAERAAQLVLSIHLEFLDAETSVPSHVVDNVGSLLRVLGDIQVFASTIVESRWIKHFWKRDSIQEKLQEFSLRLEDCFQTFQIKSLIRVQHVLSQLKDGQDITFDRLHREISAFQKATTEISTARHDELLGGLKTVGATITLSEIQRNADAKQTRSLLKNLQCQIDGVARPDNGARSMVIAQRELILDHVFLSRAGNHSGIFLATHRDETVLVKKFGKDIKAFLRECAIWREIWHPHLPQLIGHSPPSDANQFLVLRGVVSRDVAAYLQSTLSGGKAAGFLAGLDILHGITSAISYLRHECNFTKNELGECLKASNLLLSGQNHVMIGENLLLRPPHMIADTQDEAKVDLFLADEFWYLTRNLTCASYDPTNWKVVSGQDSSSSLRSLLHFSSFGPQGTTMSDITRKITQAWTQL</sequence>
<dbReference type="STRING" id="39966.A0A369J6I6"/>
<dbReference type="GO" id="GO:0007166">
    <property type="term" value="P:cell surface receptor signaling pathway"/>
    <property type="evidence" value="ECO:0007669"/>
    <property type="project" value="InterPro"/>
</dbReference>
<gene>
    <name evidence="1" type="ORF">Hypma_002064</name>
</gene>
<proteinExistence type="predicted"/>
<dbReference type="CDD" id="cd21037">
    <property type="entry name" value="MLKL_NTD"/>
    <property type="match status" value="1"/>
</dbReference>
<dbReference type="AlphaFoldDB" id="A0A369J6I6"/>
<name>A0A369J6I6_HYPMA</name>
<organism evidence="1 2">
    <name type="scientific">Hypsizygus marmoreus</name>
    <name type="common">White beech mushroom</name>
    <name type="synonym">Agaricus marmoreus</name>
    <dbReference type="NCBI Taxonomy" id="39966"/>
    <lineage>
        <taxon>Eukaryota</taxon>
        <taxon>Fungi</taxon>
        <taxon>Dikarya</taxon>
        <taxon>Basidiomycota</taxon>
        <taxon>Agaricomycotina</taxon>
        <taxon>Agaricomycetes</taxon>
        <taxon>Agaricomycetidae</taxon>
        <taxon>Agaricales</taxon>
        <taxon>Tricholomatineae</taxon>
        <taxon>Lyophyllaceae</taxon>
        <taxon>Hypsizygus</taxon>
    </lineage>
</organism>
<evidence type="ECO:0000313" key="2">
    <source>
        <dbReference type="Proteomes" id="UP000076154"/>
    </source>
</evidence>
<keyword evidence="2" id="KW-1185">Reference proteome</keyword>
<dbReference type="InterPro" id="IPR036537">
    <property type="entry name" value="Adaptor_Cbl_N_dom_sf"/>
</dbReference>
<protein>
    <recommendedName>
        <fullName evidence="3">Protein kinase domain-containing protein</fullName>
    </recommendedName>
</protein>
<dbReference type="OrthoDB" id="3268478at2759"/>
<dbReference type="InterPro" id="IPR011009">
    <property type="entry name" value="Kinase-like_dom_sf"/>
</dbReference>
<dbReference type="EMBL" id="LUEZ02000120">
    <property type="protein sequence ID" value="RDB17002.1"/>
    <property type="molecule type" value="Genomic_DNA"/>
</dbReference>
<accession>A0A369J6I6</accession>
<dbReference type="InterPro" id="IPR059179">
    <property type="entry name" value="MLKL-like_MCAfunc"/>
</dbReference>
<reference evidence="1" key="1">
    <citation type="submission" date="2018-04" db="EMBL/GenBank/DDBJ databases">
        <title>Whole genome sequencing of Hypsizygus marmoreus.</title>
        <authorList>
            <person name="Choi I.-G."/>
            <person name="Min B."/>
            <person name="Kim J.-G."/>
            <person name="Kim S."/>
            <person name="Oh Y.-L."/>
            <person name="Kong W.-S."/>
            <person name="Park H."/>
            <person name="Jeong J."/>
            <person name="Song E.-S."/>
        </authorList>
    </citation>
    <scope>NUCLEOTIDE SEQUENCE [LARGE SCALE GENOMIC DNA]</scope>
    <source>
        <strain evidence="1">51987-8</strain>
    </source>
</reference>
<dbReference type="Gene3D" id="1.20.930.20">
    <property type="entry name" value="Adaptor protein Cbl, N-terminal domain"/>
    <property type="match status" value="1"/>
</dbReference>
<dbReference type="Proteomes" id="UP000076154">
    <property type="component" value="Unassembled WGS sequence"/>
</dbReference>
<dbReference type="InParanoid" id="A0A369J6I6"/>
<evidence type="ECO:0000313" key="1">
    <source>
        <dbReference type="EMBL" id="RDB17002.1"/>
    </source>
</evidence>
<dbReference type="Gene3D" id="1.10.510.10">
    <property type="entry name" value="Transferase(Phosphotransferase) domain 1"/>
    <property type="match status" value="1"/>
</dbReference>
<dbReference type="SUPFAM" id="SSF56112">
    <property type="entry name" value="Protein kinase-like (PK-like)"/>
    <property type="match status" value="1"/>
</dbReference>
<evidence type="ECO:0008006" key="3">
    <source>
        <dbReference type="Google" id="ProtNLM"/>
    </source>
</evidence>
<comment type="caution">
    <text evidence="1">The sequence shown here is derived from an EMBL/GenBank/DDBJ whole genome shotgun (WGS) entry which is preliminary data.</text>
</comment>